<accession>A0A8J3MWG2</accession>
<dbReference type="Gene3D" id="1.10.3290.10">
    <property type="entry name" value="Fido-like domain"/>
    <property type="match status" value="1"/>
</dbReference>
<gene>
    <name evidence="1" type="ORF">KSX_71190</name>
</gene>
<organism evidence="1 2">
    <name type="scientific">Ktedonospora formicarum</name>
    <dbReference type="NCBI Taxonomy" id="2778364"/>
    <lineage>
        <taxon>Bacteria</taxon>
        <taxon>Bacillati</taxon>
        <taxon>Chloroflexota</taxon>
        <taxon>Ktedonobacteria</taxon>
        <taxon>Ktedonobacterales</taxon>
        <taxon>Ktedonobacteraceae</taxon>
        <taxon>Ktedonospora</taxon>
    </lineage>
</organism>
<dbReference type="InterPro" id="IPR036597">
    <property type="entry name" value="Fido-like_dom_sf"/>
</dbReference>
<sequence length="127" mass="14633">MLNLMLIHEGYPPALVLKEWRARYIHALQEGNTGNYDPLINLIDQAVEASLDLYLEACATIPATEEEDTFPLPQLAREFGYEPEVLSWAARYGRLEARKQDRHWFATRAAVAKYQHSRHVFGTLCCR</sequence>
<dbReference type="Proteomes" id="UP000612362">
    <property type="component" value="Unassembled WGS sequence"/>
</dbReference>
<keyword evidence="2" id="KW-1185">Reference proteome</keyword>
<dbReference type="EMBL" id="BNJF01000004">
    <property type="protein sequence ID" value="GHO48956.1"/>
    <property type="molecule type" value="Genomic_DNA"/>
</dbReference>
<evidence type="ECO:0000313" key="2">
    <source>
        <dbReference type="Proteomes" id="UP000612362"/>
    </source>
</evidence>
<dbReference type="SUPFAM" id="SSF140931">
    <property type="entry name" value="Fic-like"/>
    <property type="match status" value="1"/>
</dbReference>
<name>A0A8J3MWG2_9CHLR</name>
<comment type="caution">
    <text evidence="1">The sequence shown here is derived from an EMBL/GenBank/DDBJ whole genome shotgun (WGS) entry which is preliminary data.</text>
</comment>
<protein>
    <submittedName>
        <fullName evidence="1">Uncharacterized protein</fullName>
    </submittedName>
</protein>
<dbReference type="AlphaFoldDB" id="A0A8J3MWG2"/>
<reference evidence="1" key="1">
    <citation type="submission" date="2020-10" db="EMBL/GenBank/DDBJ databases">
        <title>Taxonomic study of unclassified bacteria belonging to the class Ktedonobacteria.</title>
        <authorList>
            <person name="Yabe S."/>
            <person name="Wang C.M."/>
            <person name="Zheng Y."/>
            <person name="Sakai Y."/>
            <person name="Cavaletti L."/>
            <person name="Monciardini P."/>
            <person name="Donadio S."/>
        </authorList>
    </citation>
    <scope>NUCLEOTIDE SEQUENCE</scope>
    <source>
        <strain evidence="1">SOSP1-1</strain>
    </source>
</reference>
<proteinExistence type="predicted"/>
<evidence type="ECO:0000313" key="1">
    <source>
        <dbReference type="EMBL" id="GHO48956.1"/>
    </source>
</evidence>